<feature type="domain" description="Molybdopterin cofactor biosynthesis C (MoaC)" evidence="6">
    <location>
        <begin position="132"/>
        <end position="267"/>
    </location>
</feature>
<dbReference type="InterPro" id="IPR023045">
    <property type="entry name" value="MoaC"/>
</dbReference>
<dbReference type="InterPro" id="IPR036522">
    <property type="entry name" value="MoaC_sf"/>
</dbReference>
<dbReference type="NCBIfam" id="NF006870">
    <property type="entry name" value="PRK09364.1"/>
    <property type="match status" value="1"/>
</dbReference>
<comment type="pathway">
    <text evidence="2">Cofactor biosynthesis; molybdopterin biosynthesis.</text>
</comment>
<dbReference type="EC" id="4.6.1.17" evidence="3"/>
<dbReference type="GO" id="GO:0005739">
    <property type="term" value="C:mitochondrion"/>
    <property type="evidence" value="ECO:0007669"/>
    <property type="project" value="EnsemblPlants"/>
</dbReference>
<dbReference type="InterPro" id="IPR002820">
    <property type="entry name" value="Mopterin_CF_biosynth-C_dom"/>
</dbReference>
<evidence type="ECO:0000256" key="4">
    <source>
        <dbReference type="ARBA" id="ARBA00023150"/>
    </source>
</evidence>
<keyword evidence="5" id="KW-0456">Lyase</keyword>
<keyword evidence="4" id="KW-0501">Molybdenum cofactor biosynthesis</keyword>
<evidence type="ECO:0000256" key="5">
    <source>
        <dbReference type="ARBA" id="ARBA00023239"/>
    </source>
</evidence>
<evidence type="ECO:0000256" key="3">
    <source>
        <dbReference type="ARBA" id="ARBA00012575"/>
    </source>
</evidence>
<evidence type="ECO:0000259" key="6">
    <source>
        <dbReference type="Pfam" id="PF01967"/>
    </source>
</evidence>
<dbReference type="CDD" id="cd01420">
    <property type="entry name" value="MoaC_PE"/>
    <property type="match status" value="1"/>
</dbReference>
<dbReference type="NCBIfam" id="TIGR00581">
    <property type="entry name" value="moaC"/>
    <property type="match status" value="1"/>
</dbReference>
<dbReference type="HAMAP" id="MF_01224_B">
    <property type="entry name" value="MoaC_B"/>
    <property type="match status" value="1"/>
</dbReference>
<dbReference type="SUPFAM" id="SSF55040">
    <property type="entry name" value="Molybdenum cofactor biosynthesis protein C, MoaC"/>
    <property type="match status" value="1"/>
</dbReference>
<keyword evidence="8" id="KW-1185">Reference proteome</keyword>
<dbReference type="OrthoDB" id="429626at2759"/>
<dbReference type="PANTHER" id="PTHR22960">
    <property type="entry name" value="MOLYBDOPTERIN COFACTOR SYNTHESIS PROTEIN A"/>
    <property type="match status" value="1"/>
</dbReference>
<dbReference type="HOGENOM" id="CLU_074693_0_0_1"/>
<gene>
    <name evidence="7" type="ORF">ARALYDRAFT_311305</name>
</gene>
<dbReference type="KEGG" id="aly:9328137"/>
<evidence type="ECO:0000313" key="8">
    <source>
        <dbReference type="Proteomes" id="UP000008694"/>
    </source>
</evidence>
<dbReference type="EMBL" id="GL348713">
    <property type="protein sequence ID" value="EFH68334.1"/>
    <property type="molecule type" value="Genomic_DNA"/>
</dbReference>
<dbReference type="eggNOG" id="KOG2876">
    <property type="taxonomic scope" value="Eukaryota"/>
</dbReference>
<evidence type="ECO:0000256" key="2">
    <source>
        <dbReference type="ARBA" id="ARBA00005046"/>
    </source>
</evidence>
<evidence type="ECO:0000313" key="7">
    <source>
        <dbReference type="EMBL" id="EFH68334.1"/>
    </source>
</evidence>
<dbReference type="InterPro" id="IPR047594">
    <property type="entry name" value="MoaC_bact/euk"/>
</dbReference>
<organism evidence="8">
    <name type="scientific">Arabidopsis lyrata subsp. lyrata</name>
    <name type="common">Lyre-leaved rock-cress</name>
    <dbReference type="NCBI Taxonomy" id="81972"/>
    <lineage>
        <taxon>Eukaryota</taxon>
        <taxon>Viridiplantae</taxon>
        <taxon>Streptophyta</taxon>
        <taxon>Embryophyta</taxon>
        <taxon>Tracheophyta</taxon>
        <taxon>Spermatophyta</taxon>
        <taxon>Magnoliopsida</taxon>
        <taxon>eudicotyledons</taxon>
        <taxon>Gunneridae</taxon>
        <taxon>Pentapetalae</taxon>
        <taxon>rosids</taxon>
        <taxon>malvids</taxon>
        <taxon>Brassicales</taxon>
        <taxon>Brassicaceae</taxon>
        <taxon>Camelineae</taxon>
        <taxon>Arabidopsis</taxon>
    </lineage>
</organism>
<name>D7KQ92_ARALL</name>
<dbReference type="GO" id="GO:0006777">
    <property type="term" value="P:Mo-molybdopterin cofactor biosynthetic process"/>
    <property type="evidence" value="ECO:0007669"/>
    <property type="project" value="UniProtKB-KW"/>
</dbReference>
<dbReference type="UniPathway" id="UPA00344"/>
<dbReference type="AlphaFoldDB" id="D7KQ92"/>
<comment type="catalytic activity">
    <reaction evidence="1">
        <text>(8S)-3',8-cyclo-7,8-dihydroguanosine 5'-triphosphate = cyclic pyranopterin phosphate + diphosphate</text>
        <dbReference type="Rhea" id="RHEA:49580"/>
        <dbReference type="ChEBI" id="CHEBI:33019"/>
        <dbReference type="ChEBI" id="CHEBI:59648"/>
        <dbReference type="ChEBI" id="CHEBI:131766"/>
        <dbReference type="EC" id="4.6.1.17"/>
    </reaction>
</comment>
<dbReference type="InterPro" id="IPR050105">
    <property type="entry name" value="MoCo_biosynth_MoaA/MoaC"/>
</dbReference>
<dbReference type="Pfam" id="PF01967">
    <property type="entry name" value="MoaC"/>
    <property type="match status" value="1"/>
</dbReference>
<dbReference type="Gene3D" id="3.30.70.640">
    <property type="entry name" value="Molybdopterin cofactor biosynthesis C (MoaC) domain"/>
    <property type="match status" value="1"/>
</dbReference>
<dbReference type="STRING" id="81972.D7KQ92"/>
<accession>D7KQ92</accession>
<dbReference type="GO" id="GO:0061799">
    <property type="term" value="F:cyclic pyranopterin monophosphate synthase activity"/>
    <property type="evidence" value="ECO:0007669"/>
    <property type="project" value="UniProtKB-EC"/>
</dbReference>
<dbReference type="Proteomes" id="UP000008694">
    <property type="component" value="Unassembled WGS sequence"/>
</dbReference>
<dbReference type="FunFam" id="3.30.70.640:FF:000001">
    <property type="entry name" value="Cyclic pyranopterin monophosphate synthase"/>
    <property type="match status" value="1"/>
</dbReference>
<reference evidence="8" key="1">
    <citation type="journal article" date="2011" name="Nat. Genet.">
        <title>The Arabidopsis lyrata genome sequence and the basis of rapid genome size change.</title>
        <authorList>
            <person name="Hu T.T."/>
            <person name="Pattyn P."/>
            <person name="Bakker E.G."/>
            <person name="Cao J."/>
            <person name="Cheng J.-F."/>
            <person name="Clark R.M."/>
            <person name="Fahlgren N."/>
            <person name="Fawcett J.A."/>
            <person name="Grimwood J."/>
            <person name="Gundlach H."/>
            <person name="Haberer G."/>
            <person name="Hollister J.D."/>
            <person name="Ossowski S."/>
            <person name="Ottilar R.P."/>
            <person name="Salamov A.A."/>
            <person name="Schneeberger K."/>
            <person name="Spannagl M."/>
            <person name="Wang X."/>
            <person name="Yang L."/>
            <person name="Nasrallah M.E."/>
            <person name="Bergelson J."/>
            <person name="Carrington J.C."/>
            <person name="Gaut B.S."/>
            <person name="Schmutz J."/>
            <person name="Mayer K.F.X."/>
            <person name="Van de Peer Y."/>
            <person name="Grigoriev I.V."/>
            <person name="Nordborg M."/>
            <person name="Weigel D."/>
            <person name="Guo Y.-L."/>
        </authorList>
    </citation>
    <scope>NUCLEOTIDE SEQUENCE [LARGE SCALE GENOMIC DNA]</scope>
    <source>
        <strain evidence="8">cv. MN47</strain>
    </source>
</reference>
<sequence>MISMLRRAVFLRRFPAVISPIKRAFSSKIHDEIDPQIMNIHELNQEMKSIFGEEPSPDGFSGPTTMDFSELKSKIEPLKSANLENSDFRSHIEYQKSTRSSKNDSQAIEQSAKVACDMSKLTHVGISGEAQMVDVSSKDNTKRTALACCKVILGKRVFDLVLANQMGKGDVLGVAKIAGINGAKQTSSLIPLCHNISLTHVRVDLRLNPEDFSVDIEGEASCTGKTGVEMEAMTAVSVAGLTVYDMCKAASKDISITDVRLERKTGGKSGYWSRGE</sequence>
<proteinExistence type="inferred from homology"/>
<dbReference type="Gramene" id="fgenesh1_pm.C_scaffold_1000085">
    <property type="protein sequence ID" value="fgenesh1_pm.C_scaffold_1000085"/>
    <property type="gene ID" value="fgenesh1_pm.C_scaffold_1000085"/>
</dbReference>
<protein>
    <recommendedName>
        <fullName evidence="3">cyclic pyranopterin monophosphate synthase</fullName>
        <ecNumber evidence="3">4.6.1.17</ecNumber>
    </recommendedName>
</protein>
<dbReference type="PANTHER" id="PTHR22960:SF29">
    <property type="entry name" value="CYCLIC PYRANOPTERIN MONOPHOSPHATE SYNTHASE"/>
    <property type="match status" value="1"/>
</dbReference>
<evidence type="ECO:0000256" key="1">
    <source>
        <dbReference type="ARBA" id="ARBA00001637"/>
    </source>
</evidence>